<dbReference type="Proteomes" id="UP000319801">
    <property type="component" value="Unassembled WGS sequence"/>
</dbReference>
<gene>
    <name evidence="4" type="ORF">Baya_10352</name>
</gene>
<accession>A0A556UYT2</accession>
<dbReference type="AlphaFoldDB" id="A0A556UYT2"/>
<keyword evidence="5" id="KW-1185">Reference proteome</keyword>
<proteinExistence type="predicted"/>
<dbReference type="Pfam" id="PF25437">
    <property type="entry name" value="BRWD1_N"/>
    <property type="match status" value="1"/>
</dbReference>
<feature type="compositionally biased region" description="Basic and acidic residues" evidence="1">
    <location>
        <begin position="50"/>
        <end position="64"/>
    </location>
</feature>
<feature type="region of interest" description="Disordered" evidence="1">
    <location>
        <begin position="34"/>
        <end position="99"/>
    </location>
</feature>
<evidence type="ECO:0000313" key="4">
    <source>
        <dbReference type="EMBL" id="TSP79478.1"/>
    </source>
</evidence>
<name>A0A556UYT2_BAGYA</name>
<organism evidence="4 5">
    <name type="scientific">Bagarius yarrelli</name>
    <name type="common">Goonch</name>
    <name type="synonym">Bagrus yarrelli</name>
    <dbReference type="NCBI Taxonomy" id="175774"/>
    <lineage>
        <taxon>Eukaryota</taxon>
        <taxon>Metazoa</taxon>
        <taxon>Chordata</taxon>
        <taxon>Craniata</taxon>
        <taxon>Vertebrata</taxon>
        <taxon>Euteleostomi</taxon>
        <taxon>Actinopterygii</taxon>
        <taxon>Neopterygii</taxon>
        <taxon>Teleostei</taxon>
        <taxon>Ostariophysi</taxon>
        <taxon>Siluriformes</taxon>
        <taxon>Sisoridae</taxon>
        <taxon>Sisorinae</taxon>
        <taxon>Bagarius</taxon>
    </lineage>
</organism>
<reference evidence="4 5" key="1">
    <citation type="journal article" date="2019" name="Genome Biol. Evol.">
        <title>Whole-Genome Sequencing of the Giant Devil Catfish, Bagarius yarrelli.</title>
        <authorList>
            <person name="Jiang W."/>
            <person name="Lv Y."/>
            <person name="Cheng L."/>
            <person name="Yang K."/>
            <person name="Chao B."/>
            <person name="Wang X."/>
            <person name="Li Y."/>
            <person name="Pan X."/>
            <person name="You X."/>
            <person name="Zhang Y."/>
            <person name="Yang J."/>
            <person name="Li J."/>
            <person name="Zhang X."/>
            <person name="Liu S."/>
            <person name="Sun C."/>
            <person name="Yang J."/>
            <person name="Shi Q."/>
        </authorList>
    </citation>
    <scope>NUCLEOTIDE SEQUENCE [LARGE SCALE GENOMIC DNA]</scope>
    <source>
        <strain evidence="4">JWS20170419001</strain>
        <tissue evidence="4">Muscle</tissue>
    </source>
</reference>
<evidence type="ECO:0000256" key="1">
    <source>
        <dbReference type="SAM" id="MobiDB-lite"/>
    </source>
</evidence>
<feature type="domain" description="BRWD/PHIP N-terminal" evidence="3">
    <location>
        <begin position="97"/>
        <end position="140"/>
    </location>
</feature>
<feature type="signal peptide" evidence="2">
    <location>
        <begin position="1"/>
        <end position="28"/>
    </location>
</feature>
<dbReference type="InterPro" id="IPR057452">
    <property type="entry name" value="BRWD/PHIP_N"/>
</dbReference>
<protein>
    <submittedName>
        <fullName evidence="4">PH-interacting protein</fullName>
    </submittedName>
</protein>
<evidence type="ECO:0000259" key="3">
    <source>
        <dbReference type="Pfam" id="PF25437"/>
    </source>
</evidence>
<comment type="caution">
    <text evidence="4">The sequence shown here is derived from an EMBL/GenBank/DDBJ whole genome shotgun (WGS) entry which is preliminary data.</text>
</comment>
<evidence type="ECO:0000313" key="5">
    <source>
        <dbReference type="Proteomes" id="UP000319801"/>
    </source>
</evidence>
<keyword evidence="2" id="KW-0732">Signal</keyword>
<feature type="chain" id="PRO_5021932150" evidence="2">
    <location>
        <begin position="29"/>
        <end position="180"/>
    </location>
</feature>
<evidence type="ECO:0000256" key="2">
    <source>
        <dbReference type="SAM" id="SignalP"/>
    </source>
</evidence>
<dbReference type="OrthoDB" id="10265743at2759"/>
<sequence>MTDMATWTALHFLFCVSSTPLNLSSALARRFASEKKRVTNQIKKPQHPTRRSERLSSKTTDNKAAKGKKGGAKGKKQEKETVPTENGETKPEGHQNMATDSKHTAQLKSELYFLIARFLEAGPCQDSAESLIREVQEKEVSRTQGDLALHQAAAVARFPGRLTALFPGVDKDTQPPSPPP</sequence>
<feature type="compositionally biased region" description="Basic and acidic residues" evidence="1">
    <location>
        <begin position="75"/>
        <end position="93"/>
    </location>
</feature>
<dbReference type="EMBL" id="VCAZ01000079">
    <property type="protein sequence ID" value="TSP79478.1"/>
    <property type="molecule type" value="Genomic_DNA"/>
</dbReference>
<feature type="compositionally biased region" description="Basic residues" evidence="1">
    <location>
        <begin position="65"/>
        <end position="74"/>
    </location>
</feature>